<dbReference type="PROSITE" id="PS50093">
    <property type="entry name" value="PKD"/>
    <property type="match status" value="1"/>
</dbReference>
<dbReference type="PANTHER" id="PTHR33794:SF1">
    <property type="entry name" value="BACILLOLYSIN"/>
    <property type="match status" value="1"/>
</dbReference>
<dbReference type="AlphaFoldDB" id="Q2SEN7"/>
<dbReference type="Pfam" id="PF18911">
    <property type="entry name" value="PKD_4"/>
    <property type="match status" value="1"/>
</dbReference>
<dbReference type="eggNOG" id="COG3291">
    <property type="taxonomic scope" value="Bacteria"/>
</dbReference>
<dbReference type="Proteomes" id="UP000000238">
    <property type="component" value="Chromosome"/>
</dbReference>
<dbReference type="InterPro" id="IPR013856">
    <property type="entry name" value="Peptidase_M4_domain"/>
</dbReference>
<organism evidence="3 4">
    <name type="scientific">Hahella chejuensis (strain KCTC 2396)</name>
    <dbReference type="NCBI Taxonomy" id="349521"/>
    <lineage>
        <taxon>Bacteria</taxon>
        <taxon>Pseudomonadati</taxon>
        <taxon>Pseudomonadota</taxon>
        <taxon>Gammaproteobacteria</taxon>
        <taxon>Oceanospirillales</taxon>
        <taxon>Hahellaceae</taxon>
        <taxon>Hahella</taxon>
    </lineage>
</organism>
<keyword evidence="3" id="KW-0378">Hydrolase</keyword>
<accession>Q2SEN7</accession>
<name>Q2SEN7_HAHCH</name>
<dbReference type="CDD" id="cd00146">
    <property type="entry name" value="PKD"/>
    <property type="match status" value="1"/>
</dbReference>
<reference evidence="3 4" key="1">
    <citation type="journal article" date="2005" name="Nucleic Acids Res.">
        <title>Genomic blueprint of Hahella chejuensis, a marine microbe producing an algicidal agent.</title>
        <authorList>
            <person name="Jeong H."/>
            <person name="Yim J.H."/>
            <person name="Lee C."/>
            <person name="Choi S.-H."/>
            <person name="Park Y.K."/>
            <person name="Yoon S.H."/>
            <person name="Hur C.-G."/>
            <person name="Kang H.-Y."/>
            <person name="Kim D."/>
            <person name="Lee H.H."/>
            <person name="Park K.H."/>
            <person name="Park S.-H."/>
            <person name="Park H.-S."/>
            <person name="Lee H.K."/>
            <person name="Oh T.K."/>
            <person name="Kim J.F."/>
        </authorList>
    </citation>
    <scope>NUCLEOTIDE SEQUENCE [LARGE SCALE GENOMIC DNA]</scope>
    <source>
        <strain evidence="3 4">KCTC 2396</strain>
    </source>
</reference>
<dbReference type="InterPro" id="IPR000601">
    <property type="entry name" value="PKD_dom"/>
</dbReference>
<dbReference type="InterPro" id="IPR027268">
    <property type="entry name" value="Peptidase_M4/M1_CTD_sf"/>
</dbReference>
<dbReference type="STRING" id="349521.HCH_04180"/>
<dbReference type="SMART" id="SM00089">
    <property type="entry name" value="PKD"/>
    <property type="match status" value="1"/>
</dbReference>
<dbReference type="InterPro" id="IPR022409">
    <property type="entry name" value="PKD/Chitinase_dom"/>
</dbReference>
<dbReference type="InterPro" id="IPR050728">
    <property type="entry name" value="Zinc_Metalloprotease_M4"/>
</dbReference>
<dbReference type="KEGG" id="hch:HCH_04180"/>
<dbReference type="HOGENOM" id="CLU_383440_0_0_6"/>
<dbReference type="InterPro" id="IPR045474">
    <property type="entry name" value="GEVED"/>
</dbReference>
<dbReference type="SUPFAM" id="SSF55486">
    <property type="entry name" value="Metalloproteases ('zincins'), catalytic domain"/>
    <property type="match status" value="1"/>
</dbReference>
<keyword evidence="3" id="KW-0482">Metalloprotease</keyword>
<dbReference type="Gene3D" id="1.10.390.10">
    <property type="entry name" value="Neutral Protease Domain 2"/>
    <property type="match status" value="1"/>
</dbReference>
<dbReference type="Pfam" id="PF20009">
    <property type="entry name" value="GEVED"/>
    <property type="match status" value="1"/>
</dbReference>
<sequence>MVGCSGGGGSGGSEPVKVDPPANNIAAVYFRDQDGAVGAIGGGVEIQLLKAAAQGERVRLYWMDSTQGARLGDVVAESDSAAPSHLTLPNGSQPPQDGAQLFAYTATAAGESKDGAPVRFLDYQSNAEIQGPGGSALASWRYGVDRSALKVAKSEDGRCTFDNGLVQVIDMANEVDAVYEGGSGDQPNTVDERNFPSYDFDCSASMENNFRTTWADDAETEVWTYSSLNDALFYGTLTHDMFAKYLGEPPLEGKLRLRVHYGDWWRANAYWDGAYANFSDAVGVAYGLATLDIVAHEIGHGVLSRISRLKVFGAAMSSDARTVHEAFGDISGAMAKYEYTGELDWVHAKESNHRMRQLDRIVTETGAIASYFDYDEAGDNVYLRIGMMTYPFYQLANKWSPERAYRLYIKAARDCWDPQMDLRGAAQCLRTAAIAMGESEQDVVMAFRAVKIQLLEQDTLAHFTNESYKLRVEFADDSRSDSTVSSWRWEFGDGQMSTEASPQHLYDQKGTYEVFLQVTDVDGRTDRFSKSLSVTDEYCAFYQAEKATRRIDQVTVAGTVIDTPDPLRTDYTENAIAITDANAVTITVKGDKLAASPSNTWKIWLDADNDGRFEESANEMLREVTQSEADAYELTTTIQLPDGLSGGPLYMRIAGDYAIHSPCTLKKGSGVDIRIAP</sequence>
<keyword evidence="1" id="KW-0865">Zymogen</keyword>
<keyword evidence="4" id="KW-1185">Reference proteome</keyword>
<proteinExistence type="predicted"/>
<dbReference type="PANTHER" id="PTHR33794">
    <property type="entry name" value="BACILLOLYSIN"/>
    <property type="match status" value="1"/>
</dbReference>
<evidence type="ECO:0000313" key="3">
    <source>
        <dbReference type="EMBL" id="ABC30887.1"/>
    </source>
</evidence>
<dbReference type="Pfam" id="PF01447">
    <property type="entry name" value="Peptidase_M4"/>
    <property type="match status" value="1"/>
</dbReference>
<gene>
    <name evidence="3" type="ordered locus">HCH_04180</name>
</gene>
<dbReference type="InterPro" id="IPR013783">
    <property type="entry name" value="Ig-like_fold"/>
</dbReference>
<dbReference type="InterPro" id="IPR035986">
    <property type="entry name" value="PKD_dom_sf"/>
</dbReference>
<evidence type="ECO:0000313" key="4">
    <source>
        <dbReference type="Proteomes" id="UP000000238"/>
    </source>
</evidence>
<dbReference type="SUPFAM" id="SSF49299">
    <property type="entry name" value="PKD domain"/>
    <property type="match status" value="1"/>
</dbReference>
<dbReference type="Gene3D" id="3.10.170.10">
    <property type="match status" value="1"/>
</dbReference>
<evidence type="ECO:0000259" key="2">
    <source>
        <dbReference type="PROSITE" id="PS50093"/>
    </source>
</evidence>
<dbReference type="Gene3D" id="2.60.40.10">
    <property type="entry name" value="Immunoglobulins"/>
    <property type="match status" value="1"/>
</dbReference>
<dbReference type="EMBL" id="CP000155">
    <property type="protein sequence ID" value="ABC30887.1"/>
    <property type="molecule type" value="Genomic_DNA"/>
</dbReference>
<protein>
    <submittedName>
        <fullName evidence="3">Zinc metalloprotease (Elastase)</fullName>
    </submittedName>
</protein>
<dbReference type="GO" id="GO:0006508">
    <property type="term" value="P:proteolysis"/>
    <property type="evidence" value="ECO:0007669"/>
    <property type="project" value="UniProtKB-KW"/>
</dbReference>
<dbReference type="eggNOG" id="COG3227">
    <property type="taxonomic scope" value="Bacteria"/>
</dbReference>
<dbReference type="GO" id="GO:0004222">
    <property type="term" value="F:metalloendopeptidase activity"/>
    <property type="evidence" value="ECO:0007669"/>
    <property type="project" value="InterPro"/>
</dbReference>
<keyword evidence="3" id="KW-0645">Protease</keyword>
<evidence type="ECO:0000256" key="1">
    <source>
        <dbReference type="ARBA" id="ARBA00023145"/>
    </source>
</evidence>
<feature type="domain" description="PKD" evidence="2">
    <location>
        <begin position="470"/>
        <end position="535"/>
    </location>
</feature>